<keyword evidence="2" id="KW-1185">Reference proteome</keyword>
<dbReference type="OrthoDB" id="1435838at2"/>
<evidence type="ECO:0000313" key="2">
    <source>
        <dbReference type="Proteomes" id="UP000235826"/>
    </source>
</evidence>
<dbReference type="Proteomes" id="UP000235826">
    <property type="component" value="Chromosome"/>
</dbReference>
<dbReference type="KEGG" id="fek:C1H87_12845"/>
<protein>
    <submittedName>
        <fullName evidence="1">Uncharacterized protein</fullName>
    </submittedName>
</protein>
<evidence type="ECO:0000313" key="1">
    <source>
        <dbReference type="EMBL" id="AUP79547.1"/>
    </source>
</evidence>
<dbReference type="EMBL" id="CP025791">
    <property type="protein sequence ID" value="AUP79547.1"/>
    <property type="molecule type" value="Genomic_DNA"/>
</dbReference>
<accession>A0A2K9PSM7</accession>
<gene>
    <name evidence="1" type="ORF">C1H87_12845</name>
</gene>
<name>A0A2K9PSM7_9FLAO</name>
<dbReference type="PROSITE" id="PS51257">
    <property type="entry name" value="PROKAR_LIPOPROTEIN"/>
    <property type="match status" value="1"/>
</dbReference>
<sequence length="185" mass="21084">MKKAPVILFCLILGSCGIKNDKSEFDKITFNNELNSYLFNSTEFILNPLTLKTESGYDNVPDSTKYIVKSNAIVNKDSLRLMRFVELKQINADTLELNIFETNPAYSQNLTIKIIDNQFSSEFEYNMSGPLIEPKIKRLKQELTIKSIPKQKGEMMFGQFYFKGICESDCEGGIEITGDFKATLE</sequence>
<proteinExistence type="predicted"/>
<reference evidence="1 2" key="1">
    <citation type="submission" date="2018-01" db="EMBL/GenBank/DDBJ databases">
        <title>Complete genome sequence of Flavivirga eckloniae ECD14 isolated from seaweed Ecklonia cava.</title>
        <authorList>
            <person name="Lee J.H."/>
            <person name="Baik K.S."/>
            <person name="Seong C.N."/>
        </authorList>
    </citation>
    <scope>NUCLEOTIDE SEQUENCE [LARGE SCALE GENOMIC DNA]</scope>
    <source>
        <strain evidence="1 2">ECD14</strain>
    </source>
</reference>
<dbReference type="RefSeq" id="WP_102756201.1">
    <property type="nucleotide sequence ID" value="NZ_CP025791.1"/>
</dbReference>
<organism evidence="1 2">
    <name type="scientific">Flavivirga eckloniae</name>
    <dbReference type="NCBI Taxonomy" id="1803846"/>
    <lineage>
        <taxon>Bacteria</taxon>
        <taxon>Pseudomonadati</taxon>
        <taxon>Bacteroidota</taxon>
        <taxon>Flavobacteriia</taxon>
        <taxon>Flavobacteriales</taxon>
        <taxon>Flavobacteriaceae</taxon>
        <taxon>Flavivirga</taxon>
    </lineage>
</organism>
<dbReference type="AlphaFoldDB" id="A0A2K9PSM7"/>